<evidence type="ECO:0000259" key="6">
    <source>
        <dbReference type="PROSITE" id="PS51843"/>
    </source>
</evidence>
<organism evidence="8 9">
    <name type="scientific">Helobdella robusta</name>
    <name type="common">Californian leech</name>
    <dbReference type="NCBI Taxonomy" id="6412"/>
    <lineage>
        <taxon>Eukaryota</taxon>
        <taxon>Metazoa</taxon>
        <taxon>Spiralia</taxon>
        <taxon>Lophotrochozoa</taxon>
        <taxon>Annelida</taxon>
        <taxon>Clitellata</taxon>
        <taxon>Hirudinea</taxon>
        <taxon>Rhynchobdellida</taxon>
        <taxon>Glossiphoniidae</taxon>
        <taxon>Helobdella</taxon>
    </lineage>
</organism>
<dbReference type="HOGENOM" id="CLU_1355975_0_0_1"/>
<keyword evidence="4" id="KW-0675">Receptor</keyword>
<dbReference type="SMART" id="SM00430">
    <property type="entry name" value="HOLI"/>
    <property type="match status" value="1"/>
</dbReference>
<reference evidence="8" key="3">
    <citation type="submission" date="2015-06" db="UniProtKB">
        <authorList>
            <consortium name="EnsemblMetazoa"/>
        </authorList>
    </citation>
    <scope>IDENTIFICATION</scope>
</reference>
<feature type="domain" description="NR LBD" evidence="6">
    <location>
        <begin position="1"/>
        <end position="202"/>
    </location>
</feature>
<dbReference type="GO" id="GO:0006357">
    <property type="term" value="P:regulation of transcription by RNA polymerase II"/>
    <property type="evidence" value="ECO:0000318"/>
    <property type="project" value="GO_Central"/>
</dbReference>
<dbReference type="PANTHER" id="PTHR48092">
    <property type="entry name" value="KNIRPS-RELATED PROTEIN-RELATED"/>
    <property type="match status" value="1"/>
</dbReference>
<dbReference type="OrthoDB" id="5799427at2759"/>
<sequence length="202" mass="22958">MSEASGLHDDAATAPATTVEEYDAFLSELMSTRPDLIPTTPRFASLQMGDRVSMLKRSFVDLYLLRLIFRSMASENRLMFSDSILLTSDECLSLGWNDDVIRSSLSLVDQFKKLNIDKNEFAVLYVPNLINRQQVLVAQNNLIACLQHYNNCRFRGDRNRPGRIIMRLVSIRSTSSGILKQFVKCTLEGHVQMDDLVIEMMS</sequence>
<evidence type="ECO:0000256" key="5">
    <source>
        <dbReference type="ARBA" id="ARBA00023242"/>
    </source>
</evidence>
<dbReference type="eggNOG" id="KOG3575">
    <property type="taxonomic scope" value="Eukaryota"/>
</dbReference>
<dbReference type="GO" id="GO:0000785">
    <property type="term" value="C:chromatin"/>
    <property type="evidence" value="ECO:0000318"/>
    <property type="project" value="GO_Central"/>
</dbReference>
<dbReference type="InterPro" id="IPR050200">
    <property type="entry name" value="Nuclear_hormone_rcpt_NR3"/>
</dbReference>
<dbReference type="PROSITE" id="PS51843">
    <property type="entry name" value="NR_LBD"/>
    <property type="match status" value="1"/>
</dbReference>
<dbReference type="EMBL" id="KB097336">
    <property type="protein sequence ID" value="ESN97548.1"/>
    <property type="molecule type" value="Genomic_DNA"/>
</dbReference>
<keyword evidence="2" id="KW-0238">DNA-binding</keyword>
<keyword evidence="5" id="KW-0539">Nucleus</keyword>
<dbReference type="GO" id="GO:0034056">
    <property type="term" value="F:estrogen response element binding"/>
    <property type="evidence" value="ECO:0000318"/>
    <property type="project" value="GO_Central"/>
</dbReference>
<dbReference type="EnsemblMetazoa" id="HelroT177980">
    <property type="protein sequence ID" value="HelroP177980"/>
    <property type="gene ID" value="HelroG177980"/>
</dbReference>
<evidence type="ECO:0000313" key="8">
    <source>
        <dbReference type="EnsemblMetazoa" id="HelroP177980"/>
    </source>
</evidence>
<dbReference type="RefSeq" id="XP_009024374.1">
    <property type="nucleotide sequence ID" value="XM_009026126.1"/>
</dbReference>
<dbReference type="InParanoid" id="T1FCK3"/>
<dbReference type="Gene3D" id="1.10.565.10">
    <property type="entry name" value="Retinoid X Receptor"/>
    <property type="match status" value="1"/>
</dbReference>
<dbReference type="AlphaFoldDB" id="T1FCK3"/>
<evidence type="ECO:0000256" key="2">
    <source>
        <dbReference type="ARBA" id="ARBA00023125"/>
    </source>
</evidence>
<protein>
    <recommendedName>
        <fullName evidence="6">NR LBD domain-containing protein</fullName>
    </recommendedName>
</protein>
<dbReference type="Pfam" id="PF00104">
    <property type="entry name" value="Hormone_recep"/>
    <property type="match status" value="1"/>
</dbReference>
<evidence type="ECO:0000313" key="7">
    <source>
        <dbReference type="EMBL" id="ESN97548.1"/>
    </source>
</evidence>
<proteinExistence type="predicted"/>
<dbReference type="EMBL" id="AMQM01006267">
    <property type="status" value="NOT_ANNOTATED_CDS"/>
    <property type="molecule type" value="Genomic_DNA"/>
</dbReference>
<reference evidence="9" key="1">
    <citation type="submission" date="2012-12" db="EMBL/GenBank/DDBJ databases">
        <authorList>
            <person name="Hellsten U."/>
            <person name="Grimwood J."/>
            <person name="Chapman J.A."/>
            <person name="Shapiro H."/>
            <person name="Aerts A."/>
            <person name="Otillar R.P."/>
            <person name="Terry A.Y."/>
            <person name="Boore J.L."/>
            <person name="Simakov O."/>
            <person name="Marletaz F."/>
            <person name="Cho S.-J."/>
            <person name="Edsinger-Gonzales E."/>
            <person name="Havlak P."/>
            <person name="Kuo D.-H."/>
            <person name="Larsson T."/>
            <person name="Lv J."/>
            <person name="Arendt D."/>
            <person name="Savage R."/>
            <person name="Osoegawa K."/>
            <person name="de Jong P."/>
            <person name="Lindberg D.R."/>
            <person name="Seaver E.C."/>
            <person name="Weisblat D.A."/>
            <person name="Putnam N.H."/>
            <person name="Grigoriev I.V."/>
            <person name="Rokhsar D.S."/>
        </authorList>
    </citation>
    <scope>NUCLEOTIDE SEQUENCE</scope>
</reference>
<reference evidence="7 9" key="2">
    <citation type="journal article" date="2013" name="Nature">
        <title>Insights into bilaterian evolution from three spiralian genomes.</title>
        <authorList>
            <person name="Simakov O."/>
            <person name="Marletaz F."/>
            <person name="Cho S.J."/>
            <person name="Edsinger-Gonzales E."/>
            <person name="Havlak P."/>
            <person name="Hellsten U."/>
            <person name="Kuo D.H."/>
            <person name="Larsson T."/>
            <person name="Lv J."/>
            <person name="Arendt D."/>
            <person name="Savage R."/>
            <person name="Osoegawa K."/>
            <person name="de Jong P."/>
            <person name="Grimwood J."/>
            <person name="Chapman J.A."/>
            <person name="Shapiro H."/>
            <person name="Aerts A."/>
            <person name="Otillar R.P."/>
            <person name="Terry A.Y."/>
            <person name="Boore J.L."/>
            <person name="Grigoriev I.V."/>
            <person name="Lindberg D.R."/>
            <person name="Seaver E.C."/>
            <person name="Weisblat D.A."/>
            <person name="Putnam N.H."/>
            <person name="Rokhsar D.S."/>
        </authorList>
    </citation>
    <scope>NUCLEOTIDE SEQUENCE</scope>
</reference>
<dbReference type="GO" id="GO:0005634">
    <property type="term" value="C:nucleus"/>
    <property type="evidence" value="ECO:0000318"/>
    <property type="project" value="GO_Central"/>
</dbReference>
<gene>
    <name evidence="8" type="primary">20206552</name>
    <name evidence="7" type="ORF">HELRODRAFT_177980</name>
</gene>
<dbReference type="CTD" id="20206552"/>
<name>T1FCK3_HELRO</name>
<dbReference type="GO" id="GO:0004879">
    <property type="term" value="F:nuclear receptor activity"/>
    <property type="evidence" value="ECO:0000318"/>
    <property type="project" value="GO_Central"/>
</dbReference>
<dbReference type="Proteomes" id="UP000015101">
    <property type="component" value="Unassembled WGS sequence"/>
</dbReference>
<dbReference type="OMA" id="WCSDSAS"/>
<evidence type="ECO:0000256" key="1">
    <source>
        <dbReference type="ARBA" id="ARBA00023015"/>
    </source>
</evidence>
<dbReference type="InterPro" id="IPR035500">
    <property type="entry name" value="NHR-like_dom_sf"/>
</dbReference>
<keyword evidence="1" id="KW-0805">Transcription regulation</keyword>
<accession>T1FCK3</accession>
<dbReference type="KEGG" id="hro:HELRODRAFT_177980"/>
<dbReference type="InterPro" id="IPR000536">
    <property type="entry name" value="Nucl_hrmn_rcpt_lig-bd"/>
</dbReference>
<dbReference type="SUPFAM" id="SSF48508">
    <property type="entry name" value="Nuclear receptor ligand-binding domain"/>
    <property type="match status" value="1"/>
</dbReference>
<dbReference type="STRING" id="6412.T1FCK3"/>
<evidence type="ECO:0000256" key="4">
    <source>
        <dbReference type="ARBA" id="ARBA00023170"/>
    </source>
</evidence>
<evidence type="ECO:0000256" key="3">
    <source>
        <dbReference type="ARBA" id="ARBA00023163"/>
    </source>
</evidence>
<evidence type="ECO:0000313" key="9">
    <source>
        <dbReference type="Proteomes" id="UP000015101"/>
    </source>
</evidence>
<keyword evidence="3" id="KW-0804">Transcription</keyword>
<dbReference type="GeneID" id="20206552"/>
<keyword evidence="9" id="KW-1185">Reference proteome</keyword>